<dbReference type="Gene3D" id="3.30.1050.10">
    <property type="entry name" value="SCP2 sterol-binding domain"/>
    <property type="match status" value="2"/>
</dbReference>
<dbReference type="STRING" id="133383.A0A1R0GPQ8"/>
<name>A0A1R0GPQ8_9FUNG</name>
<protein>
    <submittedName>
        <fullName evidence="3">Oleate-induced peroxisomal protein POX18</fullName>
    </submittedName>
</protein>
<dbReference type="GO" id="GO:0005829">
    <property type="term" value="C:cytosol"/>
    <property type="evidence" value="ECO:0007669"/>
    <property type="project" value="TreeGrafter"/>
</dbReference>
<dbReference type="PANTHER" id="PTHR10094:SF25">
    <property type="entry name" value="SCP2 STEROL-BINDING DOMAIN-CONTAINING PROTEIN 1"/>
    <property type="match status" value="1"/>
</dbReference>
<comment type="caution">
    <text evidence="3">The sequence shown here is derived from an EMBL/GenBank/DDBJ whole genome shotgun (WGS) entry which is preliminary data.</text>
</comment>
<feature type="region of interest" description="Disordered" evidence="1">
    <location>
        <begin position="130"/>
        <end position="149"/>
    </location>
</feature>
<dbReference type="AlphaFoldDB" id="A0A1R0GPQ8"/>
<dbReference type="SUPFAM" id="SSF55718">
    <property type="entry name" value="SCP-like"/>
    <property type="match status" value="2"/>
</dbReference>
<dbReference type="Proteomes" id="UP000187455">
    <property type="component" value="Unassembled WGS sequence"/>
</dbReference>
<feature type="domain" description="SCP2" evidence="2">
    <location>
        <begin position="161"/>
        <end position="275"/>
    </location>
</feature>
<evidence type="ECO:0000313" key="3">
    <source>
        <dbReference type="EMBL" id="OLY78883.1"/>
    </source>
</evidence>
<feature type="domain" description="SCP2" evidence="2">
    <location>
        <begin position="14"/>
        <end position="120"/>
    </location>
</feature>
<proteinExistence type="predicted"/>
<dbReference type="PANTHER" id="PTHR10094">
    <property type="entry name" value="STEROL CARRIER PROTEIN 2 SCP-2 FAMILY PROTEIN"/>
    <property type="match status" value="1"/>
</dbReference>
<accession>A0A1R0GPQ8</accession>
<keyword evidence="4" id="KW-1185">Reference proteome</keyword>
<dbReference type="OrthoDB" id="10265837at2759"/>
<reference evidence="3 4" key="1">
    <citation type="journal article" date="2016" name="Mol. Biol. Evol.">
        <title>Genome-Wide Survey of Gut Fungi (Harpellales) Reveals the First Horizontally Transferred Ubiquitin Gene from a Mosquito Host.</title>
        <authorList>
            <person name="Wang Y."/>
            <person name="White M.M."/>
            <person name="Kvist S."/>
            <person name="Moncalvo J.M."/>
        </authorList>
    </citation>
    <scope>NUCLEOTIDE SEQUENCE [LARGE SCALE GENOMIC DNA]</scope>
    <source>
        <strain evidence="3 4">ALG-7-W6</strain>
    </source>
</reference>
<dbReference type="InterPro" id="IPR003033">
    <property type="entry name" value="SCP2_sterol-bd_dom"/>
</dbReference>
<sequence length="290" mass="31328">MTDFICAKDFSLLAQLLPRLSKEEKDQLIASSRAAYLFAVEKSGKKHFWLLDLAKDGALTEGSDEKQLCSNVTPGAKIECSDKIMHELIKGKTDPTQAFMMGKLSVKGNLSLAMNLKGILSSLRTKLDSLPQTSPQAANPSSKQSPAKAAAAPVTLASATFNQLSEKISNVPADALKSLLGDINSIIQFDLSSKNVNDFSFILDLESSENKDPKSISLVGTGKSLDLSPSITIQLLDTDFVKLLNGKLNGQAAFIQGKLKLKGNIMLAMKLERIFRVLNSSIANQLKSKL</sequence>
<organism evidence="3 4">
    <name type="scientific">Smittium mucronatum</name>
    <dbReference type="NCBI Taxonomy" id="133383"/>
    <lineage>
        <taxon>Eukaryota</taxon>
        <taxon>Fungi</taxon>
        <taxon>Fungi incertae sedis</taxon>
        <taxon>Zoopagomycota</taxon>
        <taxon>Kickxellomycotina</taxon>
        <taxon>Harpellomycetes</taxon>
        <taxon>Harpellales</taxon>
        <taxon>Legeriomycetaceae</taxon>
        <taxon>Smittium</taxon>
    </lineage>
</organism>
<evidence type="ECO:0000259" key="2">
    <source>
        <dbReference type="Pfam" id="PF02036"/>
    </source>
</evidence>
<evidence type="ECO:0000313" key="4">
    <source>
        <dbReference type="Proteomes" id="UP000187455"/>
    </source>
</evidence>
<dbReference type="Pfam" id="PF02036">
    <property type="entry name" value="SCP2"/>
    <property type="match status" value="2"/>
</dbReference>
<evidence type="ECO:0000256" key="1">
    <source>
        <dbReference type="SAM" id="MobiDB-lite"/>
    </source>
</evidence>
<dbReference type="EMBL" id="LSSL01005363">
    <property type="protein sequence ID" value="OLY78883.1"/>
    <property type="molecule type" value="Genomic_DNA"/>
</dbReference>
<dbReference type="InterPro" id="IPR036527">
    <property type="entry name" value="SCP2_sterol-bd_dom_sf"/>
</dbReference>
<feature type="compositionally biased region" description="Low complexity" evidence="1">
    <location>
        <begin position="134"/>
        <end position="149"/>
    </location>
</feature>
<gene>
    <name evidence="3" type="ORF">AYI68_g7056</name>
</gene>